<evidence type="ECO:0000259" key="1">
    <source>
        <dbReference type="Pfam" id="PF12697"/>
    </source>
</evidence>
<dbReference type="PANTHER" id="PTHR43194:SF2">
    <property type="entry name" value="PEROXISOMAL MEMBRANE PROTEIN LPX1"/>
    <property type="match status" value="1"/>
</dbReference>
<dbReference type="Pfam" id="PF12697">
    <property type="entry name" value="Abhydrolase_6"/>
    <property type="match status" value="1"/>
</dbReference>
<dbReference type="PANTHER" id="PTHR43194">
    <property type="entry name" value="HYDROLASE ALPHA/BETA FOLD FAMILY"/>
    <property type="match status" value="1"/>
</dbReference>
<dbReference type="InterPro" id="IPR000073">
    <property type="entry name" value="AB_hydrolase_1"/>
</dbReference>
<evidence type="ECO:0000313" key="2">
    <source>
        <dbReference type="EMBL" id="SMQ85327.1"/>
    </source>
</evidence>
<dbReference type="NCBIfam" id="TIGR02427">
    <property type="entry name" value="protocat_pcaD"/>
    <property type="match status" value="1"/>
</dbReference>
<dbReference type="GO" id="GO:0047570">
    <property type="term" value="F:3-oxoadipate enol-lactonase activity"/>
    <property type="evidence" value="ECO:0007669"/>
    <property type="project" value="InterPro"/>
</dbReference>
<evidence type="ECO:0000313" key="3">
    <source>
        <dbReference type="Proteomes" id="UP000194474"/>
    </source>
</evidence>
<dbReference type="EMBL" id="FXWK01000002">
    <property type="protein sequence ID" value="SMQ85327.1"/>
    <property type="molecule type" value="Genomic_DNA"/>
</dbReference>
<dbReference type="Proteomes" id="UP000194474">
    <property type="component" value="Unassembled WGS sequence"/>
</dbReference>
<dbReference type="PRINTS" id="PR00111">
    <property type="entry name" value="ABHYDROLASE"/>
</dbReference>
<accession>A0A1Y6GA79</accession>
<protein>
    <submittedName>
        <fullName evidence="2">3-oxoadipate enol-lactonase</fullName>
    </submittedName>
</protein>
<dbReference type="InterPro" id="IPR050228">
    <property type="entry name" value="Carboxylesterase_BioH"/>
</dbReference>
<feature type="domain" description="AB hydrolase-1" evidence="1">
    <location>
        <begin position="24"/>
        <end position="247"/>
    </location>
</feature>
<dbReference type="RefSeq" id="WP_086471011.1">
    <property type="nucleotide sequence ID" value="NZ_FXWK01000002.1"/>
</dbReference>
<reference evidence="3" key="1">
    <citation type="submission" date="2017-04" db="EMBL/GenBank/DDBJ databases">
        <authorList>
            <person name="Varghese N."/>
            <person name="Submissions S."/>
        </authorList>
    </citation>
    <scope>NUCLEOTIDE SEQUENCE [LARGE SCALE GENOMIC DNA]</scope>
</reference>
<dbReference type="Gene3D" id="3.40.50.1820">
    <property type="entry name" value="alpha/beta hydrolase"/>
    <property type="match status" value="1"/>
</dbReference>
<dbReference type="InterPro" id="IPR026968">
    <property type="entry name" value="PcaD/CatD"/>
</dbReference>
<name>A0A1Y6GA79_9HYPH</name>
<dbReference type="InterPro" id="IPR029058">
    <property type="entry name" value="AB_hydrolase_fold"/>
</dbReference>
<proteinExistence type="predicted"/>
<sequence length="263" mass="27999">MTFARINGTVLHYRLSGPQGAPALVFVNSLGTDARIWDEVIALLSQTYLCLSYDKRGHGISDVPVGDYSLDDHLDDLSGLLDHTGIDGAVLVGVSIGGIIAEGMALRAPHRVHGLVLCCTAPRMGDAPMWTARIETVRGAGLGAMVDAIMERWFSPTFRAERTEELGGWRNLFLRTDPEGYANTCATLRDTDLTDAISAIAAPTLIVGGDADLAAPLDLVRNGLAIPGSRLEVLPGVGHIPSIEQPAILGRLIDDFLKEVGHG</sequence>
<organism evidence="2 3">
    <name type="scientific">Devosia lucknowensis</name>
    <dbReference type="NCBI Taxonomy" id="1096929"/>
    <lineage>
        <taxon>Bacteria</taxon>
        <taxon>Pseudomonadati</taxon>
        <taxon>Pseudomonadota</taxon>
        <taxon>Alphaproteobacteria</taxon>
        <taxon>Hyphomicrobiales</taxon>
        <taxon>Devosiaceae</taxon>
        <taxon>Devosia</taxon>
    </lineage>
</organism>
<dbReference type="OrthoDB" id="9793083at2"/>
<dbReference type="SUPFAM" id="SSF53474">
    <property type="entry name" value="alpha/beta-Hydrolases"/>
    <property type="match status" value="1"/>
</dbReference>
<dbReference type="AlphaFoldDB" id="A0A1Y6GA79"/>
<dbReference type="GO" id="GO:0042952">
    <property type="term" value="P:beta-ketoadipate pathway"/>
    <property type="evidence" value="ECO:0007669"/>
    <property type="project" value="InterPro"/>
</dbReference>
<gene>
    <name evidence="2" type="ORF">SAMN06295905_2604</name>
</gene>
<keyword evidence="3" id="KW-1185">Reference proteome</keyword>